<dbReference type="EMBL" id="CAADFC020000016">
    <property type="protein sequence ID" value="VIO73320.1"/>
    <property type="molecule type" value="Genomic_DNA"/>
</dbReference>
<dbReference type="Pfam" id="PF12705">
    <property type="entry name" value="PDDEXK_1"/>
    <property type="match status" value="1"/>
</dbReference>
<evidence type="ECO:0000313" key="3">
    <source>
        <dbReference type="Proteomes" id="UP000328092"/>
    </source>
</evidence>
<dbReference type="Gene3D" id="3.90.320.10">
    <property type="match status" value="1"/>
</dbReference>
<feature type="domain" description="PD-(D/E)XK endonuclease-like" evidence="1">
    <location>
        <begin position="51"/>
        <end position="276"/>
    </location>
</feature>
<dbReference type="Proteomes" id="UP000328092">
    <property type="component" value="Unassembled WGS sequence"/>
</dbReference>
<accession>A0A508TFP2</accession>
<comment type="caution">
    <text evidence="2">The sequence shown here is derived from an EMBL/GenBank/DDBJ whole genome shotgun (WGS) entry which is preliminary data.</text>
</comment>
<dbReference type="InterPro" id="IPR011604">
    <property type="entry name" value="PDDEXK-like_dom_sf"/>
</dbReference>
<dbReference type="InterPro" id="IPR038726">
    <property type="entry name" value="PDDEXK_AddAB-type"/>
</dbReference>
<sequence length="400" mass="44135">MQALPEALRSIDVPNRLAASLLGGWSGCVAKFAQASQRPARALSLLPGGPAAARGILAHRVIEQWFKGEGSDDPATVFAAIYEALREELMADPARTAFADLAEVFGPAEWSGFRAWVLRRCETLGRNYPGRRRGETSDRTGHRPLLGAEVSLTSEALRLKGRADRIRRVAAESYEIRDYKSGAVLDDDGEVKESIALQLQAYGLMFLEAMPSAEVTLIVDVGKEIPVGFDEATRARARERIEALLAPVPEAGHYPMESLAKPGADCLGCRIRHLCRAYLTQAPSWWLAYPDKSARISYDCWGTVQAVNAGAMDVTLKDAAGRRIRVDRLAHRHGIAASFVGRAIWLFDLESPGPSRDFKGNRYHPRVFYELPRDRRERRAWGAQVFLEPEGTDALKAGAR</sequence>
<protein>
    <recommendedName>
        <fullName evidence="1">PD-(D/E)XK endonuclease-like domain-containing protein</fullName>
    </recommendedName>
</protein>
<evidence type="ECO:0000259" key="1">
    <source>
        <dbReference type="Pfam" id="PF12705"/>
    </source>
</evidence>
<evidence type="ECO:0000313" key="2">
    <source>
        <dbReference type="EMBL" id="VIO73320.1"/>
    </source>
</evidence>
<dbReference type="OrthoDB" id="8420905at2"/>
<reference evidence="2" key="1">
    <citation type="submission" date="2019-02" db="EMBL/GenBank/DDBJ databases">
        <authorList>
            <person name="Pothier F.J."/>
        </authorList>
    </citation>
    <scope>NUCLEOTIDE SEQUENCE</scope>
    <source>
        <strain evidence="2">CI-1B</strain>
    </source>
</reference>
<organism evidence="2 3">
    <name type="scientific">Bradyrhizobium ivorense</name>
    <dbReference type="NCBI Taxonomy" id="2511166"/>
    <lineage>
        <taxon>Bacteria</taxon>
        <taxon>Pseudomonadati</taxon>
        <taxon>Pseudomonadota</taxon>
        <taxon>Alphaproteobacteria</taxon>
        <taxon>Hyphomicrobiales</taxon>
        <taxon>Nitrobacteraceae</taxon>
        <taxon>Bradyrhizobium</taxon>
    </lineage>
</organism>
<proteinExistence type="predicted"/>
<name>A0A508TFP2_9BRAD</name>
<keyword evidence="3" id="KW-1185">Reference proteome</keyword>
<dbReference type="AlphaFoldDB" id="A0A508TFP2"/>
<gene>
    <name evidence="2" type="ORF">CI1B_49250</name>
</gene>